<name>A0A0D0CD96_9AGAM</name>
<reference evidence="1 2" key="1">
    <citation type="submission" date="2014-04" db="EMBL/GenBank/DDBJ databases">
        <authorList>
            <consortium name="DOE Joint Genome Institute"/>
            <person name="Kuo A."/>
            <person name="Kohler A."/>
            <person name="Jargeat P."/>
            <person name="Nagy L.G."/>
            <person name="Floudas D."/>
            <person name="Copeland A."/>
            <person name="Barry K.W."/>
            <person name="Cichocki N."/>
            <person name="Veneault-Fourrey C."/>
            <person name="LaButti K."/>
            <person name="Lindquist E.A."/>
            <person name="Lipzen A."/>
            <person name="Lundell T."/>
            <person name="Morin E."/>
            <person name="Murat C."/>
            <person name="Sun H."/>
            <person name="Tunlid A."/>
            <person name="Henrissat B."/>
            <person name="Grigoriev I.V."/>
            <person name="Hibbett D.S."/>
            <person name="Martin F."/>
            <person name="Nordberg H.P."/>
            <person name="Cantor M.N."/>
            <person name="Hua S.X."/>
        </authorList>
    </citation>
    <scope>NUCLEOTIDE SEQUENCE [LARGE SCALE GENOMIC DNA]</scope>
    <source>
        <strain evidence="1 2">Ve08.2h10</strain>
    </source>
</reference>
<keyword evidence="2" id="KW-1185">Reference proteome</keyword>
<dbReference type="InParanoid" id="A0A0D0CD96"/>
<dbReference type="HOGENOM" id="CLU_2306969_0_0_1"/>
<evidence type="ECO:0000313" key="2">
    <source>
        <dbReference type="Proteomes" id="UP000054538"/>
    </source>
</evidence>
<reference evidence="2" key="2">
    <citation type="submission" date="2015-01" db="EMBL/GenBank/DDBJ databases">
        <title>Evolutionary Origins and Diversification of the Mycorrhizal Mutualists.</title>
        <authorList>
            <consortium name="DOE Joint Genome Institute"/>
            <consortium name="Mycorrhizal Genomics Consortium"/>
            <person name="Kohler A."/>
            <person name="Kuo A."/>
            <person name="Nagy L.G."/>
            <person name="Floudas D."/>
            <person name="Copeland A."/>
            <person name="Barry K.W."/>
            <person name="Cichocki N."/>
            <person name="Veneault-Fourrey C."/>
            <person name="LaButti K."/>
            <person name="Lindquist E.A."/>
            <person name="Lipzen A."/>
            <person name="Lundell T."/>
            <person name="Morin E."/>
            <person name="Murat C."/>
            <person name="Riley R."/>
            <person name="Ohm R."/>
            <person name="Sun H."/>
            <person name="Tunlid A."/>
            <person name="Henrissat B."/>
            <person name="Grigoriev I.V."/>
            <person name="Hibbett D.S."/>
            <person name="Martin F."/>
        </authorList>
    </citation>
    <scope>NUCLEOTIDE SEQUENCE [LARGE SCALE GENOMIC DNA]</scope>
    <source>
        <strain evidence="2">Ve08.2h10</strain>
    </source>
</reference>
<dbReference type="AlphaFoldDB" id="A0A0D0CD96"/>
<dbReference type="Proteomes" id="UP000054538">
    <property type="component" value="Unassembled WGS sequence"/>
</dbReference>
<sequence length="100" mass="11019">MKVRMDSKQALQLRVDLPGGGVEESRGMNSGVAGKRRYELRRSGKAELVFRFRSSLYFVSHLPLSLNSGDIPWSKVACRDGSGLIKGDMPAGDDCPMFNI</sequence>
<proteinExistence type="predicted"/>
<accession>A0A0D0CD96</accession>
<gene>
    <name evidence="1" type="ORF">PAXRUDRAFT_20774</name>
</gene>
<protein>
    <submittedName>
        <fullName evidence="1">Uncharacterized protein</fullName>
    </submittedName>
</protein>
<evidence type="ECO:0000313" key="1">
    <source>
        <dbReference type="EMBL" id="KIK73503.1"/>
    </source>
</evidence>
<organism evidence="1 2">
    <name type="scientific">Paxillus rubicundulus Ve08.2h10</name>
    <dbReference type="NCBI Taxonomy" id="930991"/>
    <lineage>
        <taxon>Eukaryota</taxon>
        <taxon>Fungi</taxon>
        <taxon>Dikarya</taxon>
        <taxon>Basidiomycota</taxon>
        <taxon>Agaricomycotina</taxon>
        <taxon>Agaricomycetes</taxon>
        <taxon>Agaricomycetidae</taxon>
        <taxon>Boletales</taxon>
        <taxon>Paxilineae</taxon>
        <taxon>Paxillaceae</taxon>
        <taxon>Paxillus</taxon>
    </lineage>
</organism>
<dbReference type="EMBL" id="KN829674">
    <property type="protein sequence ID" value="KIK73503.1"/>
    <property type="molecule type" value="Genomic_DNA"/>
</dbReference>